<comment type="caution">
    <text evidence="1">The sequence shown here is derived from an EMBL/GenBank/DDBJ whole genome shotgun (WGS) entry which is preliminary data.</text>
</comment>
<organism evidence="1 2">
    <name type="scientific">Cinchona calisaya</name>
    <dbReference type="NCBI Taxonomy" id="153742"/>
    <lineage>
        <taxon>Eukaryota</taxon>
        <taxon>Viridiplantae</taxon>
        <taxon>Streptophyta</taxon>
        <taxon>Embryophyta</taxon>
        <taxon>Tracheophyta</taxon>
        <taxon>Spermatophyta</taxon>
        <taxon>Magnoliopsida</taxon>
        <taxon>eudicotyledons</taxon>
        <taxon>Gunneridae</taxon>
        <taxon>Pentapetalae</taxon>
        <taxon>asterids</taxon>
        <taxon>lamiids</taxon>
        <taxon>Gentianales</taxon>
        <taxon>Rubiaceae</taxon>
        <taxon>Cinchonoideae</taxon>
        <taxon>Cinchoneae</taxon>
        <taxon>Cinchona</taxon>
    </lineage>
</organism>
<sequence length="88" mass="9294">MGHRDQDKNHHHYSTVHCTRTTTSSHLVGAIALLLGASANGQSATAFRCAEVDLDPKIAAASYSMVVAVQRGKNSTTSQPLAFLALST</sequence>
<dbReference type="EMBL" id="JBJUIK010000001">
    <property type="protein sequence ID" value="KAL3537163.1"/>
    <property type="molecule type" value="Genomic_DNA"/>
</dbReference>
<gene>
    <name evidence="1" type="ORF">ACH5RR_000529</name>
</gene>
<evidence type="ECO:0000313" key="1">
    <source>
        <dbReference type="EMBL" id="KAL3537163.1"/>
    </source>
</evidence>
<keyword evidence="2" id="KW-1185">Reference proteome</keyword>
<reference evidence="1 2" key="1">
    <citation type="submission" date="2024-11" db="EMBL/GenBank/DDBJ databases">
        <title>A near-complete genome assembly of Cinchona calisaya.</title>
        <authorList>
            <person name="Lian D.C."/>
            <person name="Zhao X.W."/>
            <person name="Wei L."/>
        </authorList>
    </citation>
    <scope>NUCLEOTIDE SEQUENCE [LARGE SCALE GENOMIC DNA]</scope>
    <source>
        <tissue evidence="1">Nenye</tissue>
    </source>
</reference>
<protein>
    <submittedName>
        <fullName evidence="1">Uncharacterized protein</fullName>
    </submittedName>
</protein>
<accession>A0ABD3B1G8</accession>
<evidence type="ECO:0000313" key="2">
    <source>
        <dbReference type="Proteomes" id="UP001630127"/>
    </source>
</evidence>
<name>A0ABD3B1G8_9GENT</name>
<dbReference type="AlphaFoldDB" id="A0ABD3B1G8"/>
<dbReference type="Proteomes" id="UP001630127">
    <property type="component" value="Unassembled WGS sequence"/>
</dbReference>
<proteinExistence type="predicted"/>